<protein>
    <submittedName>
        <fullName evidence="2">Uncharacterized protein</fullName>
    </submittedName>
</protein>
<dbReference type="Proteomes" id="UP000294650">
    <property type="component" value="Unassembled WGS sequence"/>
</dbReference>
<comment type="caution">
    <text evidence="2">The sequence shown here is derived from an EMBL/GenBank/DDBJ whole genome shotgun (WGS) entry which is preliminary data.</text>
</comment>
<evidence type="ECO:0000313" key="2">
    <source>
        <dbReference type="EMBL" id="TCT25451.1"/>
    </source>
</evidence>
<reference evidence="2 3" key="1">
    <citation type="submission" date="2019-03" db="EMBL/GenBank/DDBJ databases">
        <title>Genomic Encyclopedia of Type Strains, Phase IV (KMG-IV): sequencing the most valuable type-strain genomes for metagenomic binning, comparative biology and taxonomic classification.</title>
        <authorList>
            <person name="Goeker M."/>
        </authorList>
    </citation>
    <scope>NUCLEOTIDE SEQUENCE [LARGE SCALE GENOMIC DNA]</scope>
    <source>
        <strain evidence="2 3">DSM 25894</strain>
    </source>
</reference>
<keyword evidence="3" id="KW-1185">Reference proteome</keyword>
<proteinExistence type="predicted"/>
<gene>
    <name evidence="2" type="ORF">EDD68_1033</name>
</gene>
<dbReference type="EMBL" id="SMAN01000003">
    <property type="protein sequence ID" value="TCT25451.1"/>
    <property type="molecule type" value="Genomic_DNA"/>
</dbReference>
<dbReference type="RefSeq" id="WP_132370890.1">
    <property type="nucleotide sequence ID" value="NZ_SMAN01000003.1"/>
</dbReference>
<organism evidence="2 3">
    <name type="scientific">Melghiribacillus thermohalophilus</name>
    <dbReference type="NCBI Taxonomy" id="1324956"/>
    <lineage>
        <taxon>Bacteria</taxon>
        <taxon>Bacillati</taxon>
        <taxon>Bacillota</taxon>
        <taxon>Bacilli</taxon>
        <taxon>Bacillales</taxon>
        <taxon>Bacillaceae</taxon>
        <taxon>Melghiribacillus</taxon>
    </lineage>
</organism>
<keyword evidence="1" id="KW-1133">Transmembrane helix</keyword>
<feature type="transmembrane region" description="Helical" evidence="1">
    <location>
        <begin position="69"/>
        <end position="86"/>
    </location>
</feature>
<dbReference type="AlphaFoldDB" id="A0A4R3N812"/>
<name>A0A4R3N812_9BACI</name>
<accession>A0A4R3N812</accession>
<sequence>MKLFISAFLFVVLLISSMRLTVLWDIYVYVEVFILFILVLMSLAVTRLFYGFLENQESGFLPPKRRNGAFAVFVIIGSCIFMYNYWASNKAITLTEALDIEKQPLISVHAYVNQGPGQSVVLKDEDFLEELHEVFDNYKVKKVKFKEWQTKESRDGIAFNGQRPDDGNVFFI</sequence>
<keyword evidence="1" id="KW-0472">Membrane</keyword>
<evidence type="ECO:0000256" key="1">
    <source>
        <dbReference type="SAM" id="Phobius"/>
    </source>
</evidence>
<feature type="transmembrane region" description="Helical" evidence="1">
    <location>
        <begin position="27"/>
        <end position="49"/>
    </location>
</feature>
<evidence type="ECO:0000313" key="3">
    <source>
        <dbReference type="Proteomes" id="UP000294650"/>
    </source>
</evidence>
<keyword evidence="1" id="KW-0812">Transmembrane</keyword>